<dbReference type="Pfam" id="PF00990">
    <property type="entry name" value="GGDEF"/>
    <property type="match status" value="1"/>
</dbReference>
<evidence type="ECO:0000256" key="7">
    <source>
        <dbReference type="ARBA" id="ARBA00023136"/>
    </source>
</evidence>
<dbReference type="HOGENOM" id="CLU_041123_0_0_6"/>
<reference evidence="11 12" key="1">
    <citation type="journal article" date="2012" name="BMC Genomics">
        <title>Comparative genomics of bacteria in the genus Providencia isolated from wild Drosophila melanogaster.</title>
        <authorList>
            <person name="Galac M.R."/>
            <person name="Lazzaro B.P."/>
        </authorList>
    </citation>
    <scope>NUCLEOTIDE SEQUENCE [LARGE SCALE GENOMIC DNA]</scope>
    <source>
        <strain evidence="11 12">DSM 19968</strain>
    </source>
</reference>
<dbReference type="InterPro" id="IPR050469">
    <property type="entry name" value="Diguanylate_Cyclase"/>
</dbReference>
<evidence type="ECO:0000256" key="9">
    <source>
        <dbReference type="SAM" id="Phobius"/>
    </source>
</evidence>
<dbReference type="Gene3D" id="3.30.70.270">
    <property type="match status" value="1"/>
</dbReference>
<accession>K8W9K1</accession>
<evidence type="ECO:0000259" key="10">
    <source>
        <dbReference type="PROSITE" id="PS50887"/>
    </source>
</evidence>
<evidence type="ECO:0000256" key="1">
    <source>
        <dbReference type="ARBA" id="ARBA00004651"/>
    </source>
</evidence>
<keyword evidence="4" id="KW-1003">Cell membrane</keyword>
<dbReference type="EMBL" id="AKKL01000040">
    <property type="protein sequence ID" value="EKT57239.1"/>
    <property type="molecule type" value="Genomic_DNA"/>
</dbReference>
<dbReference type="InterPro" id="IPR029787">
    <property type="entry name" value="Nucleotide_cyclase"/>
</dbReference>
<evidence type="ECO:0000256" key="3">
    <source>
        <dbReference type="ARBA" id="ARBA00012528"/>
    </source>
</evidence>
<keyword evidence="12" id="KW-1185">Reference proteome</keyword>
<evidence type="ECO:0000313" key="11">
    <source>
        <dbReference type="EMBL" id="EKT57239.1"/>
    </source>
</evidence>
<dbReference type="InterPro" id="IPR000160">
    <property type="entry name" value="GGDEF_dom"/>
</dbReference>
<dbReference type="GO" id="GO:0005886">
    <property type="term" value="C:plasma membrane"/>
    <property type="evidence" value="ECO:0007669"/>
    <property type="project" value="UniProtKB-SubCell"/>
</dbReference>
<dbReference type="SUPFAM" id="SSF103190">
    <property type="entry name" value="Sensory domain-like"/>
    <property type="match status" value="1"/>
</dbReference>
<dbReference type="STRING" id="1141662.OOA_15275"/>
<comment type="pathway">
    <text evidence="2">Purine metabolism; 3',5'-cyclic di-GMP biosynthesis.</text>
</comment>
<dbReference type="CDD" id="cd12912">
    <property type="entry name" value="PDC2_MCP_like"/>
    <property type="match status" value="1"/>
</dbReference>
<comment type="subcellular location">
    <subcellularLocation>
        <location evidence="1">Cell membrane</location>
        <topology evidence="1">Multi-pass membrane protein</topology>
    </subcellularLocation>
</comment>
<dbReference type="EC" id="2.7.7.65" evidence="3"/>
<dbReference type="SMART" id="SM00267">
    <property type="entry name" value="GGDEF"/>
    <property type="match status" value="1"/>
</dbReference>
<feature type="transmembrane region" description="Helical" evidence="9">
    <location>
        <begin position="283"/>
        <end position="304"/>
    </location>
</feature>
<keyword evidence="6 9" id="KW-1133">Transmembrane helix</keyword>
<name>K8W9K1_9GAMM</name>
<dbReference type="eggNOG" id="COG2199">
    <property type="taxonomic scope" value="Bacteria"/>
</dbReference>
<evidence type="ECO:0000313" key="12">
    <source>
        <dbReference type="Proteomes" id="UP000009336"/>
    </source>
</evidence>
<dbReference type="PATRIC" id="fig|1141662.3.peg.3101"/>
<dbReference type="AlphaFoldDB" id="K8W9K1"/>
<dbReference type="NCBIfam" id="TIGR00254">
    <property type="entry name" value="GGDEF"/>
    <property type="match status" value="1"/>
</dbReference>
<keyword evidence="5 9" id="KW-0812">Transmembrane</keyword>
<dbReference type="PROSITE" id="PS50887">
    <property type="entry name" value="GGDEF"/>
    <property type="match status" value="1"/>
</dbReference>
<dbReference type="OrthoDB" id="9812260at2"/>
<dbReference type="GO" id="GO:0043709">
    <property type="term" value="P:cell adhesion involved in single-species biofilm formation"/>
    <property type="evidence" value="ECO:0007669"/>
    <property type="project" value="TreeGrafter"/>
</dbReference>
<evidence type="ECO:0000256" key="5">
    <source>
        <dbReference type="ARBA" id="ARBA00022692"/>
    </source>
</evidence>
<dbReference type="CDD" id="cd18773">
    <property type="entry name" value="PDC1_HK_sensor"/>
    <property type="match status" value="1"/>
</dbReference>
<dbReference type="InterPro" id="IPR029151">
    <property type="entry name" value="Sensor-like_sf"/>
</dbReference>
<keyword evidence="7 9" id="KW-0472">Membrane</keyword>
<evidence type="ECO:0000256" key="8">
    <source>
        <dbReference type="ARBA" id="ARBA00034247"/>
    </source>
</evidence>
<evidence type="ECO:0000256" key="4">
    <source>
        <dbReference type="ARBA" id="ARBA00022475"/>
    </source>
</evidence>
<proteinExistence type="predicted"/>
<sequence>MLYIKKTRWSFKKQSYIAIMLLVIPMLVTNVWFYLYVKNSTEQNVHNTFTLLIQNIATQSINQQLTDIKSNIITLSNFADAKDIDNFINNNSGELKKLISYTLNSSRFFSNILFMNSEEKFNSIPFISQQEIQPSTRPWFKIDSNKNNLITFTEPYIDILNKKPSISVSKNLYDSNGKSYGLVSMGLDLHDMSQILEQVKVPLSGDLYIVHKDGHIIMNPNNLLINSEISNLEWLKKINNQHNYFYDNQTKTYVYYYVFPEPNWVMFLTVPEQELQLLINNNLHSFIIIGIISLMLYIAVSMLWNANFQRMMSELLSSIKNGRKQEHISQPNEFASIYNEIYKQHQEKDIATQAAKEDELTGLYNRRAFNYYLNSLIDSNTNFSISMIDIDNFKAINDKYGHTVGDLVLQKISHLGFKYAGSNNLLFRYGGEEIIIIFVNSRFNEALQRVNEWREEVQSLTWPGCEGLQVTFSGGFLIWTGQTANEVLTQVDKFLYKAKSSGKNNITSPH</sequence>
<dbReference type="InterPro" id="IPR033479">
    <property type="entry name" value="dCache_1"/>
</dbReference>
<organism evidence="11 12">
    <name type="scientific">Providencia burhodogranariea DSM 19968</name>
    <dbReference type="NCBI Taxonomy" id="1141662"/>
    <lineage>
        <taxon>Bacteria</taxon>
        <taxon>Pseudomonadati</taxon>
        <taxon>Pseudomonadota</taxon>
        <taxon>Gammaproteobacteria</taxon>
        <taxon>Enterobacterales</taxon>
        <taxon>Morganellaceae</taxon>
        <taxon>Providencia</taxon>
    </lineage>
</organism>
<dbReference type="Pfam" id="PF02743">
    <property type="entry name" value="dCache_1"/>
    <property type="match status" value="1"/>
</dbReference>
<dbReference type="SUPFAM" id="SSF55073">
    <property type="entry name" value="Nucleotide cyclase"/>
    <property type="match status" value="1"/>
</dbReference>
<evidence type="ECO:0000256" key="2">
    <source>
        <dbReference type="ARBA" id="ARBA00004665"/>
    </source>
</evidence>
<dbReference type="RefSeq" id="WP_008913040.1">
    <property type="nucleotide sequence ID" value="NZ_KB233224.1"/>
</dbReference>
<dbReference type="PANTHER" id="PTHR45138">
    <property type="entry name" value="REGULATORY COMPONENTS OF SENSORY TRANSDUCTION SYSTEM"/>
    <property type="match status" value="1"/>
</dbReference>
<protein>
    <recommendedName>
        <fullName evidence="3">diguanylate cyclase</fullName>
        <ecNumber evidence="3">2.7.7.65</ecNumber>
    </recommendedName>
</protein>
<dbReference type="PANTHER" id="PTHR45138:SF9">
    <property type="entry name" value="DIGUANYLATE CYCLASE DGCM-RELATED"/>
    <property type="match status" value="1"/>
</dbReference>
<gene>
    <name evidence="11" type="ORF">OOA_15275</name>
</gene>
<feature type="domain" description="GGDEF" evidence="10">
    <location>
        <begin position="381"/>
        <end position="510"/>
    </location>
</feature>
<dbReference type="InterPro" id="IPR043128">
    <property type="entry name" value="Rev_trsase/Diguanyl_cyclase"/>
</dbReference>
<evidence type="ECO:0000256" key="6">
    <source>
        <dbReference type="ARBA" id="ARBA00022989"/>
    </source>
</evidence>
<dbReference type="Proteomes" id="UP000009336">
    <property type="component" value="Unassembled WGS sequence"/>
</dbReference>
<feature type="transmembrane region" description="Helical" evidence="9">
    <location>
        <begin position="16"/>
        <end position="37"/>
    </location>
</feature>
<dbReference type="CDD" id="cd01949">
    <property type="entry name" value="GGDEF"/>
    <property type="match status" value="1"/>
</dbReference>
<dbReference type="GO" id="GO:1902201">
    <property type="term" value="P:negative regulation of bacterial-type flagellum-dependent cell motility"/>
    <property type="evidence" value="ECO:0007669"/>
    <property type="project" value="TreeGrafter"/>
</dbReference>
<dbReference type="GO" id="GO:0052621">
    <property type="term" value="F:diguanylate cyclase activity"/>
    <property type="evidence" value="ECO:0007669"/>
    <property type="project" value="UniProtKB-EC"/>
</dbReference>
<dbReference type="Gene3D" id="3.30.450.20">
    <property type="entry name" value="PAS domain"/>
    <property type="match status" value="2"/>
</dbReference>
<comment type="caution">
    <text evidence="11">The sequence shown here is derived from an EMBL/GenBank/DDBJ whole genome shotgun (WGS) entry which is preliminary data.</text>
</comment>
<comment type="catalytic activity">
    <reaction evidence="8">
        <text>2 GTP = 3',3'-c-di-GMP + 2 diphosphate</text>
        <dbReference type="Rhea" id="RHEA:24898"/>
        <dbReference type="ChEBI" id="CHEBI:33019"/>
        <dbReference type="ChEBI" id="CHEBI:37565"/>
        <dbReference type="ChEBI" id="CHEBI:58805"/>
        <dbReference type="EC" id="2.7.7.65"/>
    </reaction>
</comment>